<gene>
    <name evidence="3" type="ORF">C9994_11500</name>
</gene>
<dbReference type="AlphaFoldDB" id="A0A2T4DMV6"/>
<dbReference type="PANTHER" id="PTHR33371">
    <property type="entry name" value="INTERMEMBRANE PHOSPHOLIPID TRANSPORT SYSTEM BINDING PROTEIN MLAD-RELATED"/>
    <property type="match status" value="1"/>
</dbReference>
<dbReference type="InterPro" id="IPR052336">
    <property type="entry name" value="MlaD_Phospholipid_Transporter"/>
</dbReference>
<proteinExistence type="predicted"/>
<feature type="transmembrane region" description="Helical" evidence="1">
    <location>
        <begin position="17"/>
        <end position="35"/>
    </location>
</feature>
<dbReference type="PANTHER" id="PTHR33371:SF4">
    <property type="entry name" value="INTERMEMBRANE PHOSPHOLIPID TRANSPORT SYSTEM BINDING PROTEIN MLAD"/>
    <property type="match status" value="1"/>
</dbReference>
<evidence type="ECO:0000256" key="1">
    <source>
        <dbReference type="SAM" id="Phobius"/>
    </source>
</evidence>
<dbReference type="InterPro" id="IPR003399">
    <property type="entry name" value="Mce/MlaD"/>
</dbReference>
<evidence type="ECO:0000313" key="3">
    <source>
        <dbReference type="EMBL" id="PTB95153.1"/>
    </source>
</evidence>
<comment type="caution">
    <text evidence="3">The sequence shown here is derived from an EMBL/GenBank/DDBJ whole genome shotgun (WGS) entry which is preliminary data.</text>
</comment>
<sequence>MNELNNKILKIGKEVKIAILAVASLVIFYLGFNFLKGIDFFNPSNEYFAIYEKIDGLTVSNPVLLSGLPVGRVSEIEILQDQDHKVKVYFEVREDIQLGQNSEAVLNTDLLGSQSIILQINKVEQPLSEDSEIRGSIRPALTEQIQEQAYPVLQTLDSVGKHLNGILANIDGNEQLINGILADIKKTTDALSEVSEKEATIKALIDDFKKITGTLSDEKKGLAAILAKANGIADSINALEVGKVVNRLDTTLANVNSLIASMQDGQGTVDKLLNDDSLYNSLNKTLVDLDKLLIDIQEQPKDYVHFSLFGRKSKDE</sequence>
<dbReference type="EMBL" id="PYVU01000113">
    <property type="protein sequence ID" value="PTB95153.1"/>
    <property type="molecule type" value="Genomic_DNA"/>
</dbReference>
<reference evidence="3 4" key="1">
    <citation type="submission" date="2018-03" db="EMBL/GenBank/DDBJ databases">
        <title>Cross-interface Injection: A General Nanoliter Liquid Handling Method Applied to Single Cells Genome Amplification Automated Nanoliter Liquid Handling Applied to Single Cell Multiple Displacement Amplification.</title>
        <authorList>
            <person name="Yun J."/>
            <person name="Xu P."/>
            <person name="Xu J."/>
            <person name="Dai X."/>
            <person name="Wang Y."/>
            <person name="Zheng X."/>
            <person name="Cao C."/>
            <person name="Yi Q."/>
            <person name="Zhu Y."/>
            <person name="Wang L."/>
            <person name="Dong Z."/>
            <person name="Huang Y."/>
            <person name="Huang L."/>
            <person name="Du W."/>
        </authorList>
    </citation>
    <scope>NUCLEOTIDE SEQUENCE [LARGE SCALE GENOMIC DNA]</scope>
    <source>
        <strain evidence="3 4">Z-D1-2</strain>
    </source>
</reference>
<organism evidence="3 4">
    <name type="scientific">Marivirga lumbricoides</name>
    <dbReference type="NCBI Taxonomy" id="1046115"/>
    <lineage>
        <taxon>Bacteria</taxon>
        <taxon>Pseudomonadati</taxon>
        <taxon>Bacteroidota</taxon>
        <taxon>Cytophagia</taxon>
        <taxon>Cytophagales</taxon>
        <taxon>Marivirgaceae</taxon>
        <taxon>Marivirga</taxon>
    </lineage>
</organism>
<keyword evidence="1" id="KW-1133">Transmembrane helix</keyword>
<dbReference type="Proteomes" id="UP000240608">
    <property type="component" value="Unassembled WGS sequence"/>
</dbReference>
<name>A0A2T4DMV6_9BACT</name>
<feature type="domain" description="Mce/MlaD" evidence="2">
    <location>
        <begin position="45"/>
        <end position="116"/>
    </location>
</feature>
<evidence type="ECO:0000259" key="2">
    <source>
        <dbReference type="Pfam" id="PF02470"/>
    </source>
</evidence>
<protein>
    <recommendedName>
        <fullName evidence="2">Mce/MlaD domain-containing protein</fullName>
    </recommendedName>
</protein>
<keyword evidence="1" id="KW-0812">Transmembrane</keyword>
<keyword evidence="1" id="KW-0472">Membrane</keyword>
<dbReference type="Pfam" id="PF02470">
    <property type="entry name" value="MlaD"/>
    <property type="match status" value="1"/>
</dbReference>
<accession>A0A2T4DMV6</accession>
<evidence type="ECO:0000313" key="4">
    <source>
        <dbReference type="Proteomes" id="UP000240608"/>
    </source>
</evidence>